<dbReference type="Proteomes" id="UP000577707">
    <property type="component" value="Unassembled WGS sequence"/>
</dbReference>
<dbReference type="InterPro" id="IPR014942">
    <property type="entry name" value="AbiEii"/>
</dbReference>
<dbReference type="EMBL" id="JACHXG010000003">
    <property type="protein sequence ID" value="MBB3088891.1"/>
    <property type="molecule type" value="Genomic_DNA"/>
</dbReference>
<keyword evidence="2" id="KW-1185">Reference proteome</keyword>
<gene>
    <name evidence="1" type="ORF">FHS12_001832</name>
</gene>
<accession>A0A7W5A395</accession>
<name>A0A7W5A395_9ACTN</name>
<dbReference type="AlphaFoldDB" id="A0A7W5A395"/>
<protein>
    <recommendedName>
        <fullName evidence="3">Nucleotidyl transferase AbiEii/AbiGii toxin family protein</fullName>
    </recommendedName>
</protein>
<proteinExistence type="predicted"/>
<sequence length="213" mass="23378">MGATGFITALQEDVARTFFDLPESEGILLARGAALIALGAVERVTDDLDFFAARGEGSVPAAKAAFVARCRARGWETVIIWENDEFVRLSVIAADDKIEVDLGIDASLLLPPTATFLGPTIGLEENAGRKTLALFGRAAPRDFVDVFNLARRFGKPKLLELAAERDLGFDRGVFGQMVRMVNQINARQFPIDEESVPDLVTFFNEWSEELRGE</sequence>
<organism evidence="1 2">
    <name type="scientific">Nocardioides albus</name>
    <dbReference type="NCBI Taxonomy" id="1841"/>
    <lineage>
        <taxon>Bacteria</taxon>
        <taxon>Bacillati</taxon>
        <taxon>Actinomycetota</taxon>
        <taxon>Actinomycetes</taxon>
        <taxon>Propionibacteriales</taxon>
        <taxon>Nocardioidaceae</taxon>
        <taxon>Nocardioides</taxon>
    </lineage>
</organism>
<comment type="caution">
    <text evidence="1">The sequence shown here is derived from an EMBL/GenBank/DDBJ whole genome shotgun (WGS) entry which is preliminary data.</text>
</comment>
<dbReference type="RefSeq" id="WP_183544385.1">
    <property type="nucleotide sequence ID" value="NZ_BMQT01000003.1"/>
</dbReference>
<evidence type="ECO:0000313" key="2">
    <source>
        <dbReference type="Proteomes" id="UP000577707"/>
    </source>
</evidence>
<evidence type="ECO:0000313" key="1">
    <source>
        <dbReference type="EMBL" id="MBB3088891.1"/>
    </source>
</evidence>
<reference evidence="1 2" key="1">
    <citation type="submission" date="2020-08" db="EMBL/GenBank/DDBJ databases">
        <title>Genomic Encyclopedia of Type Strains, Phase III (KMG-III): the genomes of soil and plant-associated and newly described type strains.</title>
        <authorList>
            <person name="Whitman W."/>
        </authorList>
    </citation>
    <scope>NUCLEOTIDE SEQUENCE [LARGE SCALE GENOMIC DNA]</scope>
    <source>
        <strain evidence="1 2">CECT 3302</strain>
    </source>
</reference>
<evidence type="ECO:0008006" key="3">
    <source>
        <dbReference type="Google" id="ProtNLM"/>
    </source>
</evidence>
<dbReference type="Pfam" id="PF08843">
    <property type="entry name" value="AbiEii"/>
    <property type="match status" value="1"/>
</dbReference>